<comment type="caution">
    <text evidence="6">The sequence shown here is derived from an EMBL/GenBank/DDBJ whole genome shotgun (WGS) entry which is preliminary data.</text>
</comment>
<evidence type="ECO:0000313" key="6">
    <source>
        <dbReference type="EMBL" id="GEL93635.1"/>
    </source>
</evidence>
<dbReference type="InterPro" id="IPR028082">
    <property type="entry name" value="Peripla_BP_I"/>
</dbReference>
<feature type="domain" description="Leucine-binding protein" evidence="5">
    <location>
        <begin position="53"/>
        <end position="366"/>
    </location>
</feature>
<name>A0A511J6L5_9CELL</name>
<dbReference type="OrthoDB" id="7337537at2"/>
<feature type="region of interest" description="Disordered" evidence="3">
    <location>
        <begin position="25"/>
        <end position="51"/>
    </location>
</feature>
<dbReference type="InterPro" id="IPR028081">
    <property type="entry name" value="Leu-bd"/>
</dbReference>
<keyword evidence="7" id="KW-1185">Reference proteome</keyword>
<dbReference type="PANTHER" id="PTHR30483:SF6">
    <property type="entry name" value="PERIPLASMIC BINDING PROTEIN OF ABC TRANSPORTER FOR NATURAL AMINO ACIDS"/>
    <property type="match status" value="1"/>
</dbReference>
<evidence type="ECO:0000313" key="7">
    <source>
        <dbReference type="Proteomes" id="UP000321720"/>
    </source>
</evidence>
<evidence type="ECO:0000256" key="3">
    <source>
        <dbReference type="SAM" id="MobiDB-lite"/>
    </source>
</evidence>
<dbReference type="SUPFAM" id="SSF53822">
    <property type="entry name" value="Periplasmic binding protein-like I"/>
    <property type="match status" value="1"/>
</dbReference>
<dbReference type="PANTHER" id="PTHR30483">
    <property type="entry name" value="LEUCINE-SPECIFIC-BINDING PROTEIN"/>
    <property type="match status" value="1"/>
</dbReference>
<feature type="signal peptide" evidence="4">
    <location>
        <begin position="1"/>
        <end position="25"/>
    </location>
</feature>
<feature type="chain" id="PRO_5021972373" evidence="4">
    <location>
        <begin position="26"/>
        <end position="430"/>
    </location>
</feature>
<proteinExistence type="inferred from homology"/>
<evidence type="ECO:0000256" key="2">
    <source>
        <dbReference type="ARBA" id="ARBA00022729"/>
    </source>
</evidence>
<dbReference type="EMBL" id="BJWG01000001">
    <property type="protein sequence ID" value="GEL93635.1"/>
    <property type="molecule type" value="Genomic_DNA"/>
</dbReference>
<dbReference type="Proteomes" id="UP000321720">
    <property type="component" value="Unassembled WGS sequence"/>
</dbReference>
<organism evidence="6 7">
    <name type="scientific">Cellulomonas composti</name>
    <dbReference type="NCBI Taxonomy" id="266130"/>
    <lineage>
        <taxon>Bacteria</taxon>
        <taxon>Bacillati</taxon>
        <taxon>Actinomycetota</taxon>
        <taxon>Actinomycetes</taxon>
        <taxon>Micrococcales</taxon>
        <taxon>Cellulomonadaceae</taxon>
        <taxon>Cellulomonas</taxon>
    </lineage>
</organism>
<dbReference type="PROSITE" id="PS51257">
    <property type="entry name" value="PROKAR_LIPOPROTEIN"/>
    <property type="match status" value="1"/>
</dbReference>
<evidence type="ECO:0000256" key="4">
    <source>
        <dbReference type="SAM" id="SignalP"/>
    </source>
</evidence>
<dbReference type="AlphaFoldDB" id="A0A511J6L5"/>
<evidence type="ECO:0000256" key="1">
    <source>
        <dbReference type="ARBA" id="ARBA00010062"/>
    </source>
</evidence>
<evidence type="ECO:0000259" key="5">
    <source>
        <dbReference type="Pfam" id="PF13458"/>
    </source>
</evidence>
<dbReference type="Pfam" id="PF13458">
    <property type="entry name" value="Peripla_BP_6"/>
    <property type="match status" value="1"/>
</dbReference>
<reference evidence="6 7" key="1">
    <citation type="submission" date="2019-07" db="EMBL/GenBank/DDBJ databases">
        <title>Whole genome shotgun sequence of Cellulomonas composti NBRC 100758.</title>
        <authorList>
            <person name="Hosoyama A."/>
            <person name="Uohara A."/>
            <person name="Ohji S."/>
            <person name="Ichikawa N."/>
        </authorList>
    </citation>
    <scope>NUCLEOTIDE SEQUENCE [LARGE SCALE GENOMIC DNA]</scope>
    <source>
        <strain evidence="6 7">NBRC 100758</strain>
    </source>
</reference>
<dbReference type="RefSeq" id="WP_146841248.1">
    <property type="nucleotide sequence ID" value="NZ_BJWG01000001.1"/>
</dbReference>
<comment type="similarity">
    <text evidence="1">Belongs to the leucine-binding protein family.</text>
</comment>
<accession>A0A511J6L5</accession>
<sequence length="430" mass="43807">MVRRHHAVRAAAVAAVVALALTACSSDDTPGDDETATSGSTSDTGGSGDPLILGTLLPQTGSLAFLGPPEIAGVDLAVKEINEAGGVGGQDVQVNHADSSDADHADVAPQSWTDLKSKNVAAVIGAASSSVTKLVIDDITNSKVVMFSPANTATTLSGYSPFYFRTAPPDTVQGNALGNLIINDGVENLGFLVFNEEYGTSLRDVVQATVEGAGGTVTYGKTGQEFATDGPYGDAVTAIMTSNNGGAPDAIALIAFEQTKSIVPLLVGAGFKGRLYMVDGNVADYSADFDAGTLAAWTTQGTVPGAFPSDEFQARMKEVDPDLTDFSYGPESYDAAILIALAAVKGGDTDGETVQANLAAVSGADGGEKCTGFKECADLLAAGENIDYEAVSGAGPFNADNDPSSAFIGIFSAGDDNKFTWVKAVEGAVE</sequence>
<protein>
    <submittedName>
        <fullName evidence="6">Amino acid ABC transporter substrate-binding protein</fullName>
    </submittedName>
</protein>
<keyword evidence="2 4" id="KW-0732">Signal</keyword>
<dbReference type="Gene3D" id="3.40.50.2300">
    <property type="match status" value="2"/>
</dbReference>
<dbReference type="InterPro" id="IPR051010">
    <property type="entry name" value="BCAA_transport"/>
</dbReference>
<gene>
    <name evidence="6" type="ORF">CCO02nite_02930</name>
</gene>